<dbReference type="PANTHER" id="PTHR43711">
    <property type="entry name" value="TWO-COMPONENT HISTIDINE KINASE"/>
    <property type="match status" value="1"/>
</dbReference>
<keyword evidence="5 8" id="KW-0418">Kinase</keyword>
<evidence type="ECO:0000256" key="1">
    <source>
        <dbReference type="ARBA" id="ARBA00000085"/>
    </source>
</evidence>
<name>A0ABD4SXG0_9CYAN</name>
<dbReference type="Gene3D" id="3.30.565.10">
    <property type="entry name" value="Histidine kinase-like ATPase, C-terminal domain"/>
    <property type="match status" value="1"/>
</dbReference>
<evidence type="ECO:0000256" key="6">
    <source>
        <dbReference type="ARBA" id="ARBA00023012"/>
    </source>
</evidence>
<dbReference type="InterPro" id="IPR036890">
    <property type="entry name" value="HATPase_C_sf"/>
</dbReference>
<dbReference type="InterPro" id="IPR036097">
    <property type="entry name" value="HisK_dim/P_sf"/>
</dbReference>
<sequence length="397" mass="44014">MNSFSLVTTPSPMASITAAPLRMDLSQKLAQLQATQEKMLALVGYDLWAPLSTLQICLESLADSDLYGEDNRGQLTELGFDSIQHLQALFQRFLSLAHHRDDALYRHSQSLQNSLQQIIQTFERRKIAPPSLPPGPEPPVPADQEEEFLKHQVNVYEHTHRNLIAIVGHELRTPLTSVEVCLETLDSFPDMAPAIRQTMLDTALQDIDRLHRLLRDCFSLTRLKQSQICPLDDVVHLPELLDLVIVGVKGRYPAPPQICLGLREVFPPLRFDGDRLMEALNRLLDNACKFTDPSGHITVEAHLRSSAGSGDLSSPTSPQLEIIVADTGRGISPQNLRAVFNSFYQEEDALQRTAGGTGIGLAICRKLAEQLGGKIWANSPGRWQGTGVHLLIPVRLA</sequence>
<dbReference type="PROSITE" id="PS50109">
    <property type="entry name" value="HIS_KIN"/>
    <property type="match status" value="1"/>
</dbReference>
<dbReference type="GO" id="GO:0000160">
    <property type="term" value="P:phosphorelay signal transduction system"/>
    <property type="evidence" value="ECO:0007669"/>
    <property type="project" value="UniProtKB-KW"/>
</dbReference>
<reference evidence="8 9" key="1">
    <citation type="journal article" date="2015" name="Genome Announc.">
        <title>Draft Genome Sequence of Filamentous Marine Cyanobacterium Lyngbya confervoides Strain BDU141951.</title>
        <authorList>
            <person name="Chandrababunaidu M.M."/>
            <person name="Sen D."/>
            <person name="Tripathy S."/>
        </authorList>
    </citation>
    <scope>NUCLEOTIDE SEQUENCE [LARGE SCALE GENOMIC DNA]</scope>
    <source>
        <strain evidence="8 9">BDU141951</strain>
    </source>
</reference>
<evidence type="ECO:0000259" key="7">
    <source>
        <dbReference type="PROSITE" id="PS50109"/>
    </source>
</evidence>
<dbReference type="SUPFAM" id="SSF55874">
    <property type="entry name" value="ATPase domain of HSP90 chaperone/DNA topoisomerase II/histidine kinase"/>
    <property type="match status" value="1"/>
</dbReference>
<feature type="domain" description="Histidine kinase" evidence="7">
    <location>
        <begin position="166"/>
        <end position="396"/>
    </location>
</feature>
<dbReference type="PRINTS" id="PR00344">
    <property type="entry name" value="BCTRLSENSOR"/>
</dbReference>
<dbReference type="EMBL" id="JTHE03000004">
    <property type="protein sequence ID" value="MCM1981317.1"/>
    <property type="molecule type" value="Genomic_DNA"/>
</dbReference>
<comment type="caution">
    <text evidence="8">The sequence shown here is derived from an EMBL/GenBank/DDBJ whole genome shotgun (WGS) entry which is preliminary data.</text>
</comment>
<dbReference type="SMART" id="SM00387">
    <property type="entry name" value="HATPase_c"/>
    <property type="match status" value="1"/>
</dbReference>
<dbReference type="InterPro" id="IPR050736">
    <property type="entry name" value="Sensor_HK_Regulatory"/>
</dbReference>
<dbReference type="Pfam" id="PF00512">
    <property type="entry name" value="HisKA"/>
    <property type="match status" value="1"/>
</dbReference>
<dbReference type="Gene3D" id="1.10.287.130">
    <property type="match status" value="1"/>
</dbReference>
<keyword evidence="9" id="KW-1185">Reference proteome</keyword>
<organism evidence="8 9">
    <name type="scientific">Lyngbya confervoides BDU141951</name>
    <dbReference type="NCBI Taxonomy" id="1574623"/>
    <lineage>
        <taxon>Bacteria</taxon>
        <taxon>Bacillati</taxon>
        <taxon>Cyanobacteriota</taxon>
        <taxon>Cyanophyceae</taxon>
        <taxon>Oscillatoriophycideae</taxon>
        <taxon>Oscillatoriales</taxon>
        <taxon>Microcoleaceae</taxon>
        <taxon>Lyngbya</taxon>
    </lineage>
</organism>
<dbReference type="InterPro" id="IPR003661">
    <property type="entry name" value="HisK_dim/P_dom"/>
</dbReference>
<dbReference type="GO" id="GO:0004673">
    <property type="term" value="F:protein histidine kinase activity"/>
    <property type="evidence" value="ECO:0007669"/>
    <property type="project" value="UniProtKB-EC"/>
</dbReference>
<dbReference type="CDD" id="cd00082">
    <property type="entry name" value="HisKA"/>
    <property type="match status" value="1"/>
</dbReference>
<keyword evidence="3" id="KW-0597">Phosphoprotein</keyword>
<evidence type="ECO:0000256" key="5">
    <source>
        <dbReference type="ARBA" id="ARBA00022777"/>
    </source>
</evidence>
<keyword evidence="4" id="KW-0808">Transferase</keyword>
<protein>
    <recommendedName>
        <fullName evidence="2">histidine kinase</fullName>
        <ecNumber evidence="2">2.7.13.3</ecNumber>
    </recommendedName>
</protein>
<dbReference type="PANTHER" id="PTHR43711:SF26">
    <property type="entry name" value="SENSOR HISTIDINE KINASE RCSC"/>
    <property type="match status" value="1"/>
</dbReference>
<evidence type="ECO:0000256" key="4">
    <source>
        <dbReference type="ARBA" id="ARBA00022679"/>
    </source>
</evidence>
<evidence type="ECO:0000313" key="8">
    <source>
        <dbReference type="EMBL" id="MCM1981317.1"/>
    </source>
</evidence>
<evidence type="ECO:0000313" key="9">
    <source>
        <dbReference type="Proteomes" id="UP000031561"/>
    </source>
</evidence>
<dbReference type="InterPro" id="IPR004358">
    <property type="entry name" value="Sig_transdc_His_kin-like_C"/>
</dbReference>
<gene>
    <name evidence="8" type="ORF">QQ91_0000515</name>
</gene>
<comment type="catalytic activity">
    <reaction evidence="1">
        <text>ATP + protein L-histidine = ADP + protein N-phospho-L-histidine.</text>
        <dbReference type="EC" id="2.7.13.3"/>
    </reaction>
</comment>
<proteinExistence type="predicted"/>
<dbReference type="SMART" id="SM00388">
    <property type="entry name" value="HisKA"/>
    <property type="match status" value="2"/>
</dbReference>
<dbReference type="AlphaFoldDB" id="A0ABD4SXG0"/>
<dbReference type="Proteomes" id="UP000031561">
    <property type="component" value="Unassembled WGS sequence"/>
</dbReference>
<dbReference type="EC" id="2.7.13.3" evidence="2"/>
<dbReference type="Pfam" id="PF02518">
    <property type="entry name" value="HATPase_c"/>
    <property type="match status" value="1"/>
</dbReference>
<evidence type="ECO:0000256" key="2">
    <source>
        <dbReference type="ARBA" id="ARBA00012438"/>
    </source>
</evidence>
<keyword evidence="6" id="KW-0902">Two-component regulatory system</keyword>
<evidence type="ECO:0000256" key="3">
    <source>
        <dbReference type="ARBA" id="ARBA00022553"/>
    </source>
</evidence>
<dbReference type="InterPro" id="IPR003594">
    <property type="entry name" value="HATPase_dom"/>
</dbReference>
<dbReference type="SUPFAM" id="SSF47384">
    <property type="entry name" value="Homodimeric domain of signal transducing histidine kinase"/>
    <property type="match status" value="1"/>
</dbReference>
<accession>A0ABD4SXG0</accession>
<dbReference type="InterPro" id="IPR005467">
    <property type="entry name" value="His_kinase_dom"/>
</dbReference>
<dbReference type="RefSeq" id="WP_166278625.1">
    <property type="nucleotide sequence ID" value="NZ_JTHE03000004.1"/>
</dbReference>